<evidence type="ECO:0000313" key="1">
    <source>
        <dbReference type="EMBL" id="MBX55757.1"/>
    </source>
</evidence>
<accession>A0A2P2PLW5</accession>
<name>A0A2P2PLW5_RHIMU</name>
<dbReference type="EMBL" id="GGEC01075273">
    <property type="protein sequence ID" value="MBX55757.1"/>
    <property type="molecule type" value="Transcribed_RNA"/>
</dbReference>
<organism evidence="1">
    <name type="scientific">Rhizophora mucronata</name>
    <name type="common">Asiatic mangrove</name>
    <dbReference type="NCBI Taxonomy" id="61149"/>
    <lineage>
        <taxon>Eukaryota</taxon>
        <taxon>Viridiplantae</taxon>
        <taxon>Streptophyta</taxon>
        <taxon>Embryophyta</taxon>
        <taxon>Tracheophyta</taxon>
        <taxon>Spermatophyta</taxon>
        <taxon>Magnoliopsida</taxon>
        <taxon>eudicotyledons</taxon>
        <taxon>Gunneridae</taxon>
        <taxon>Pentapetalae</taxon>
        <taxon>rosids</taxon>
        <taxon>fabids</taxon>
        <taxon>Malpighiales</taxon>
        <taxon>Rhizophoraceae</taxon>
        <taxon>Rhizophora</taxon>
    </lineage>
</organism>
<protein>
    <submittedName>
        <fullName evidence="1">Uncharacterized protein</fullName>
    </submittedName>
</protein>
<dbReference type="AlphaFoldDB" id="A0A2P2PLW5"/>
<sequence length="39" mass="4417">MTKKIKETHIHRLYSNYAGAHGKLLRLSPGIKSMVPVKL</sequence>
<proteinExistence type="predicted"/>
<reference evidence="1" key="1">
    <citation type="submission" date="2018-02" db="EMBL/GenBank/DDBJ databases">
        <title>Rhizophora mucronata_Transcriptome.</title>
        <authorList>
            <person name="Meera S.P."/>
            <person name="Sreeshan A."/>
            <person name="Augustine A."/>
        </authorList>
    </citation>
    <scope>NUCLEOTIDE SEQUENCE</scope>
    <source>
        <tissue evidence="1">Leaf</tissue>
    </source>
</reference>